<dbReference type="EMBL" id="QTSX02003586">
    <property type="protein sequence ID" value="KAJ9070216.1"/>
    <property type="molecule type" value="Genomic_DNA"/>
</dbReference>
<evidence type="ECO:0000313" key="2">
    <source>
        <dbReference type="Proteomes" id="UP001165960"/>
    </source>
</evidence>
<sequence length="115" mass="12610">MFMIRSRILYILATALSGLTALPANTNAKPAPNVELARVVGKVPVVGPLIGPAIDPDFNKNNPPEPPAEIPLMSFDDFVRHEPRLSDEELYPEDLEIPDTPGLPINSPPRRKFTS</sequence>
<keyword evidence="2" id="KW-1185">Reference proteome</keyword>
<reference evidence="1" key="1">
    <citation type="submission" date="2022-04" db="EMBL/GenBank/DDBJ databases">
        <title>Genome of the entomopathogenic fungus Entomophthora muscae.</title>
        <authorList>
            <person name="Elya C."/>
            <person name="Lovett B.R."/>
            <person name="Lee E."/>
            <person name="Macias A.M."/>
            <person name="Hajek A.E."/>
            <person name="De Bivort B.L."/>
            <person name="Kasson M.T."/>
            <person name="De Fine Licht H.H."/>
            <person name="Stajich J.E."/>
        </authorList>
    </citation>
    <scope>NUCLEOTIDE SEQUENCE</scope>
    <source>
        <strain evidence="1">Berkeley</strain>
    </source>
</reference>
<comment type="caution">
    <text evidence="1">The sequence shown here is derived from an EMBL/GenBank/DDBJ whole genome shotgun (WGS) entry which is preliminary data.</text>
</comment>
<organism evidence="1 2">
    <name type="scientific">Entomophthora muscae</name>
    <dbReference type="NCBI Taxonomy" id="34485"/>
    <lineage>
        <taxon>Eukaryota</taxon>
        <taxon>Fungi</taxon>
        <taxon>Fungi incertae sedis</taxon>
        <taxon>Zoopagomycota</taxon>
        <taxon>Entomophthoromycotina</taxon>
        <taxon>Entomophthoromycetes</taxon>
        <taxon>Entomophthorales</taxon>
        <taxon>Entomophthoraceae</taxon>
        <taxon>Entomophthora</taxon>
    </lineage>
</organism>
<name>A0ACC2T6M4_9FUNG</name>
<accession>A0ACC2T6M4</accession>
<evidence type="ECO:0000313" key="1">
    <source>
        <dbReference type="EMBL" id="KAJ9070216.1"/>
    </source>
</evidence>
<protein>
    <submittedName>
        <fullName evidence="1">Uncharacterized protein</fullName>
    </submittedName>
</protein>
<gene>
    <name evidence="1" type="ORF">DSO57_1010701</name>
</gene>
<dbReference type="Proteomes" id="UP001165960">
    <property type="component" value="Unassembled WGS sequence"/>
</dbReference>
<proteinExistence type="predicted"/>